<name>A0A6J4NM70_9ACTN</name>
<feature type="compositionally biased region" description="Basic and acidic residues" evidence="1">
    <location>
        <begin position="121"/>
        <end position="138"/>
    </location>
</feature>
<keyword evidence="2" id="KW-0808">Transferase</keyword>
<dbReference type="GO" id="GO:0031071">
    <property type="term" value="F:cysteine desulfurase activity"/>
    <property type="evidence" value="ECO:0007669"/>
    <property type="project" value="UniProtKB-EC"/>
</dbReference>
<feature type="non-terminal residue" evidence="2">
    <location>
        <position position="138"/>
    </location>
</feature>
<protein>
    <submittedName>
        <fullName evidence="2">Cysteine desulfurase</fullName>
        <ecNumber evidence="2">2.8.1.7</ecNumber>
    </submittedName>
</protein>
<dbReference type="EC" id="2.8.1.7" evidence="2"/>
<sequence>AVSWGDDRNSAWEHVAHSVNLRRGFAAPERGSHDRQAGSARRLVRIPRSVGSLARSTAQKVQRTVAQDRQEGFWYRDRHLRSGRRNRPLLRLDRRPGAQVRRMLLPAKVHAAQTQEQVVEDQPREGREAHRDGRNEVF</sequence>
<organism evidence="2">
    <name type="scientific">uncultured Rubrobacteraceae bacterium</name>
    <dbReference type="NCBI Taxonomy" id="349277"/>
    <lineage>
        <taxon>Bacteria</taxon>
        <taxon>Bacillati</taxon>
        <taxon>Actinomycetota</taxon>
        <taxon>Rubrobacteria</taxon>
        <taxon>Rubrobacterales</taxon>
        <taxon>Rubrobacteraceae</taxon>
        <taxon>environmental samples</taxon>
    </lineage>
</organism>
<accession>A0A6J4NM70</accession>
<evidence type="ECO:0000256" key="1">
    <source>
        <dbReference type="SAM" id="MobiDB-lite"/>
    </source>
</evidence>
<dbReference type="AlphaFoldDB" id="A0A6J4NM70"/>
<proteinExistence type="predicted"/>
<evidence type="ECO:0000313" key="2">
    <source>
        <dbReference type="EMBL" id="CAA9391443.1"/>
    </source>
</evidence>
<dbReference type="EMBL" id="CADCUZ010000008">
    <property type="protein sequence ID" value="CAA9391443.1"/>
    <property type="molecule type" value="Genomic_DNA"/>
</dbReference>
<feature type="non-terminal residue" evidence="2">
    <location>
        <position position="1"/>
    </location>
</feature>
<feature type="region of interest" description="Disordered" evidence="1">
    <location>
        <begin position="108"/>
        <end position="138"/>
    </location>
</feature>
<gene>
    <name evidence="2" type="ORF">AVDCRST_MAG55-108</name>
</gene>
<reference evidence="2" key="1">
    <citation type="submission" date="2020-02" db="EMBL/GenBank/DDBJ databases">
        <authorList>
            <person name="Meier V. D."/>
        </authorList>
    </citation>
    <scope>NUCLEOTIDE SEQUENCE</scope>
    <source>
        <strain evidence="2">AVDCRST_MAG55</strain>
    </source>
</reference>